<name>A0ACB9IF29_9ASTR</name>
<evidence type="ECO:0000313" key="1">
    <source>
        <dbReference type="EMBL" id="KAI3805985.1"/>
    </source>
</evidence>
<dbReference type="EMBL" id="CM042025">
    <property type="protein sequence ID" value="KAI3805985.1"/>
    <property type="molecule type" value="Genomic_DNA"/>
</dbReference>
<keyword evidence="2" id="KW-1185">Reference proteome</keyword>
<sequence>MNVFVILPWPHPSNSVLSLLHKQKAPPPLPCQIPFDNTHTHKCVFSRFQESRTTFHQIPKLTNTLLKKSNFVQESEKGPNKKMTQLEFLKILKRLKPSEVGCLCVSFCFVLCLFLLDYRSVSNGFRVRGHRGLGVRFGFSPSGHSGHELVGFLEAGQKCDIFDGNWVWDESYPLYESKDCLLLDDGFRCSENGRLDQFYTKWRWQPKDCNLPRFDAKTMLERLRNRRLAFVGDSIGRNQWESLLCLLSTSVTNKSSIYEVNGRPITKHTGFLVFKFADFNCTIEYYRAPFLVLQSRPPAGSPKQVRTTLKLDKMDWGSVKWKGSDIIVFNSGHWWNSEKTIREGCYFQEAGDVKMNMSIATAYLKSVETVLNWISKEVDTNKTQVFFRSFSPVHFRGGDWKSGGSCHLETLPDLSSSPASPSIMFFPNIFGSVLSKHNNGSSSQTKVELLNVTYMSSKRKDGHASVYYLGPKDGGPTPLRRQDCSHWCLPGVPDSWNELLYAVFLKREYSLAGNSTAASPPPI</sequence>
<comment type="caution">
    <text evidence="1">The sequence shown here is derived from an EMBL/GenBank/DDBJ whole genome shotgun (WGS) entry which is preliminary data.</text>
</comment>
<gene>
    <name evidence="1" type="ORF">L1987_21873</name>
</gene>
<protein>
    <submittedName>
        <fullName evidence="1">Uncharacterized protein</fullName>
    </submittedName>
</protein>
<dbReference type="Proteomes" id="UP001056120">
    <property type="component" value="Linkage Group LG08"/>
</dbReference>
<evidence type="ECO:0000313" key="2">
    <source>
        <dbReference type="Proteomes" id="UP001056120"/>
    </source>
</evidence>
<accession>A0ACB9IF29</accession>
<reference evidence="2" key="1">
    <citation type="journal article" date="2022" name="Mol. Ecol. Resour.">
        <title>The genomes of chicory, endive, great burdock and yacon provide insights into Asteraceae palaeo-polyploidization history and plant inulin production.</title>
        <authorList>
            <person name="Fan W."/>
            <person name="Wang S."/>
            <person name="Wang H."/>
            <person name="Wang A."/>
            <person name="Jiang F."/>
            <person name="Liu H."/>
            <person name="Zhao H."/>
            <person name="Xu D."/>
            <person name="Zhang Y."/>
        </authorList>
    </citation>
    <scope>NUCLEOTIDE SEQUENCE [LARGE SCALE GENOMIC DNA]</scope>
    <source>
        <strain evidence="2">cv. Yunnan</strain>
    </source>
</reference>
<organism evidence="1 2">
    <name type="scientific">Smallanthus sonchifolius</name>
    <dbReference type="NCBI Taxonomy" id="185202"/>
    <lineage>
        <taxon>Eukaryota</taxon>
        <taxon>Viridiplantae</taxon>
        <taxon>Streptophyta</taxon>
        <taxon>Embryophyta</taxon>
        <taxon>Tracheophyta</taxon>
        <taxon>Spermatophyta</taxon>
        <taxon>Magnoliopsida</taxon>
        <taxon>eudicotyledons</taxon>
        <taxon>Gunneridae</taxon>
        <taxon>Pentapetalae</taxon>
        <taxon>asterids</taxon>
        <taxon>campanulids</taxon>
        <taxon>Asterales</taxon>
        <taxon>Asteraceae</taxon>
        <taxon>Asteroideae</taxon>
        <taxon>Heliantheae alliance</taxon>
        <taxon>Millerieae</taxon>
        <taxon>Smallanthus</taxon>
    </lineage>
</organism>
<proteinExistence type="predicted"/>
<reference evidence="1 2" key="2">
    <citation type="journal article" date="2022" name="Mol. Ecol. Resour.">
        <title>The genomes of chicory, endive, great burdock and yacon provide insights into Asteraceae paleo-polyploidization history and plant inulin production.</title>
        <authorList>
            <person name="Fan W."/>
            <person name="Wang S."/>
            <person name="Wang H."/>
            <person name="Wang A."/>
            <person name="Jiang F."/>
            <person name="Liu H."/>
            <person name="Zhao H."/>
            <person name="Xu D."/>
            <person name="Zhang Y."/>
        </authorList>
    </citation>
    <scope>NUCLEOTIDE SEQUENCE [LARGE SCALE GENOMIC DNA]</scope>
    <source>
        <strain evidence="2">cv. Yunnan</strain>
        <tissue evidence="1">Leaves</tissue>
    </source>
</reference>